<gene>
    <name evidence="2" type="ORF">BN850_0065820</name>
</gene>
<reference evidence="2" key="1">
    <citation type="submission" date="2013-05" db="EMBL/GenBank/DDBJ databases">
        <title>Draft genome sequences of six wheat associated Fusarium spp. isolates.</title>
        <authorList>
            <person name="Moolhuijzen P.M."/>
            <person name="Manners J.M."/>
            <person name="Wilcox S."/>
            <person name="Bellgard M.I."/>
            <person name="Gardiner D.M."/>
        </authorList>
    </citation>
    <scope>NUCLEOTIDE SEQUENCE</scope>
    <source>
        <strain evidence="2">CS3069</strain>
    </source>
</reference>
<comment type="caution">
    <text evidence="2">The sequence shown here is derived from an EMBL/GenBank/DDBJ whole genome shotgun (WGS) entry which is preliminary data.</text>
</comment>
<evidence type="ECO:0000256" key="1">
    <source>
        <dbReference type="SAM" id="Coils"/>
    </source>
</evidence>
<dbReference type="EMBL" id="CBMI010001693">
    <property type="protein sequence ID" value="CEG04626.1"/>
    <property type="molecule type" value="Genomic_DNA"/>
</dbReference>
<protein>
    <submittedName>
        <fullName evidence="2">WGS project CBMI000000000 data, contig CS3069_c001695</fullName>
    </submittedName>
</protein>
<organism evidence="2">
    <name type="scientific">Fusarium clavum</name>
    <dbReference type="NCBI Taxonomy" id="2594811"/>
    <lineage>
        <taxon>Eukaryota</taxon>
        <taxon>Fungi</taxon>
        <taxon>Dikarya</taxon>
        <taxon>Ascomycota</taxon>
        <taxon>Pezizomycotina</taxon>
        <taxon>Sordariomycetes</taxon>
        <taxon>Hypocreomycetidae</taxon>
        <taxon>Hypocreales</taxon>
        <taxon>Nectriaceae</taxon>
        <taxon>Fusarium</taxon>
        <taxon>Fusarium incarnatum-equiseti species complex</taxon>
    </lineage>
</organism>
<name>A0A090N5J2_9HYPO</name>
<evidence type="ECO:0000313" key="2">
    <source>
        <dbReference type="EMBL" id="CEG04626.1"/>
    </source>
</evidence>
<accession>A0A090N5J2</accession>
<feature type="coiled-coil region" evidence="1">
    <location>
        <begin position="61"/>
        <end position="88"/>
    </location>
</feature>
<proteinExistence type="predicted"/>
<keyword evidence="1" id="KW-0175">Coiled coil</keyword>
<sequence>MCWQTTATTRCKSCDAFLGQTTFVDKCPSAEGAKCIRGPFKQLVQDPKGECNDCKVIRECQEAQKKKNAKLEERRNKLLGELNDQILKEDWVVRCVSTK</sequence>
<dbReference type="AlphaFoldDB" id="A0A090N5J2"/>